<name>A0A7Y0BSR1_9SPHN</name>
<dbReference type="Pfam" id="PF08780">
    <property type="entry name" value="NTase_sub_bind"/>
    <property type="match status" value="1"/>
</dbReference>
<comment type="caution">
    <text evidence="1">The sequence shown here is derived from an EMBL/GenBank/DDBJ whole genome shotgun (WGS) entry which is preliminary data.</text>
</comment>
<dbReference type="Gene3D" id="1.20.120.330">
    <property type="entry name" value="Nucleotidyltransferases domain 2"/>
    <property type="match status" value="1"/>
</dbReference>
<proteinExistence type="predicted"/>
<accession>A0A7Y0BSR1</accession>
<keyword evidence="1" id="KW-0808">Transferase</keyword>
<dbReference type="SUPFAM" id="SSF81593">
    <property type="entry name" value="Nucleotidyltransferase substrate binding subunit/domain"/>
    <property type="match status" value="1"/>
</dbReference>
<evidence type="ECO:0000313" key="2">
    <source>
        <dbReference type="Proteomes" id="UP000583556"/>
    </source>
</evidence>
<dbReference type="EMBL" id="JABBGM010000014">
    <property type="protein sequence ID" value="NML95884.1"/>
    <property type="molecule type" value="Genomic_DNA"/>
</dbReference>
<dbReference type="RefSeq" id="WP_169495093.1">
    <property type="nucleotide sequence ID" value="NZ_JABBGM010000014.1"/>
</dbReference>
<reference evidence="1 2" key="1">
    <citation type="submission" date="2020-04" db="EMBL/GenBank/DDBJ databases">
        <title>Novosphingobium sp. TW-4 isolated from soil.</title>
        <authorList>
            <person name="Dahal R.H."/>
            <person name="Chaudhary D.K."/>
        </authorList>
    </citation>
    <scope>NUCLEOTIDE SEQUENCE [LARGE SCALE GENOMIC DNA]</scope>
    <source>
        <strain evidence="1 2">TW-4</strain>
    </source>
</reference>
<dbReference type="GO" id="GO:0016740">
    <property type="term" value="F:transferase activity"/>
    <property type="evidence" value="ECO:0007669"/>
    <property type="project" value="UniProtKB-KW"/>
</dbReference>
<organism evidence="1 2">
    <name type="scientific">Novosphingobium olei</name>
    <dbReference type="NCBI Taxonomy" id="2728851"/>
    <lineage>
        <taxon>Bacteria</taxon>
        <taxon>Pseudomonadati</taxon>
        <taxon>Pseudomonadota</taxon>
        <taxon>Alphaproteobacteria</taxon>
        <taxon>Sphingomonadales</taxon>
        <taxon>Sphingomonadaceae</taxon>
        <taxon>Novosphingobium</taxon>
    </lineage>
</organism>
<gene>
    <name evidence="1" type="ORF">HHL27_19600</name>
</gene>
<dbReference type="InterPro" id="IPR010235">
    <property type="entry name" value="HepT"/>
</dbReference>
<dbReference type="NCBIfam" id="TIGR01987">
    <property type="entry name" value="HI0074"/>
    <property type="match status" value="1"/>
</dbReference>
<keyword evidence="2" id="KW-1185">Reference proteome</keyword>
<dbReference type="Proteomes" id="UP000583556">
    <property type="component" value="Unassembled WGS sequence"/>
</dbReference>
<protein>
    <submittedName>
        <fullName evidence="1">Nucleotidyltransferase</fullName>
    </submittedName>
</protein>
<sequence length="133" mass="15004">MPLDFSALAGRVARLSEGLARYRADESDTQIRDGLIQRFEFTYDLAHKLLRRALEEAAANPEAIDRMTFPELIRSGVEQGLVPGQWADWRAFREMRNITSHTYDEAKALQVTAAIPDFLAEAQGLLARLQSRA</sequence>
<dbReference type="AlphaFoldDB" id="A0A7Y0BSR1"/>
<evidence type="ECO:0000313" key="1">
    <source>
        <dbReference type="EMBL" id="NML95884.1"/>
    </source>
</evidence>